<evidence type="ECO:0000313" key="3">
    <source>
        <dbReference type="Proteomes" id="UP000614350"/>
    </source>
</evidence>
<dbReference type="Pfam" id="PF17906">
    <property type="entry name" value="HTH_48"/>
    <property type="match status" value="1"/>
</dbReference>
<name>A0A834KJA4_VESVU</name>
<protein>
    <recommendedName>
        <fullName evidence="1">Mos1 transposase HTH domain-containing protein</fullName>
    </recommendedName>
</protein>
<keyword evidence="3" id="KW-1185">Reference proteome</keyword>
<dbReference type="Proteomes" id="UP000614350">
    <property type="component" value="Unassembled WGS sequence"/>
</dbReference>
<dbReference type="AlphaFoldDB" id="A0A834KJA4"/>
<evidence type="ECO:0000259" key="1">
    <source>
        <dbReference type="Pfam" id="PF17906"/>
    </source>
</evidence>
<dbReference type="EMBL" id="JACSEA010000002">
    <property type="protein sequence ID" value="KAF7407841.1"/>
    <property type="molecule type" value="Genomic_DNA"/>
</dbReference>
<accession>A0A834KJA4</accession>
<feature type="domain" description="Mos1 transposase HTH" evidence="1">
    <location>
        <begin position="23"/>
        <end position="67"/>
    </location>
</feature>
<organism evidence="2 3">
    <name type="scientific">Vespula vulgaris</name>
    <name type="common">Yellow jacket</name>
    <name type="synonym">Wasp</name>
    <dbReference type="NCBI Taxonomy" id="7454"/>
    <lineage>
        <taxon>Eukaryota</taxon>
        <taxon>Metazoa</taxon>
        <taxon>Ecdysozoa</taxon>
        <taxon>Arthropoda</taxon>
        <taxon>Hexapoda</taxon>
        <taxon>Insecta</taxon>
        <taxon>Pterygota</taxon>
        <taxon>Neoptera</taxon>
        <taxon>Endopterygota</taxon>
        <taxon>Hymenoptera</taxon>
        <taxon>Apocrita</taxon>
        <taxon>Aculeata</taxon>
        <taxon>Vespoidea</taxon>
        <taxon>Vespidae</taxon>
        <taxon>Vespinae</taxon>
        <taxon>Vespula</taxon>
    </lineage>
</organism>
<sequence>MRSYKKEKESVNIQSASAKYQQRYISSIEFYKGSNATVVIKNICDIHPSVLDILKCQRWFFKFRSGNVDLFDSYQSGRLTTLNNDVLKAEMGTNSCQKIENTCQTFLTNHD</sequence>
<comment type="caution">
    <text evidence="2">The sequence shown here is derived from an EMBL/GenBank/DDBJ whole genome shotgun (WGS) entry which is preliminary data.</text>
</comment>
<evidence type="ECO:0000313" key="2">
    <source>
        <dbReference type="EMBL" id="KAF7407841.1"/>
    </source>
</evidence>
<reference evidence="2" key="1">
    <citation type="journal article" date="2020" name="G3 (Bethesda)">
        <title>High-Quality Assemblies for Three Invasive Social Wasps from the &lt;i&gt;Vespula&lt;/i&gt; Genus.</title>
        <authorList>
            <person name="Harrop T.W.R."/>
            <person name="Guhlin J."/>
            <person name="McLaughlin G.M."/>
            <person name="Permina E."/>
            <person name="Stockwell P."/>
            <person name="Gilligan J."/>
            <person name="Le Lec M.F."/>
            <person name="Gruber M.A.M."/>
            <person name="Quinn O."/>
            <person name="Lovegrove M."/>
            <person name="Duncan E.J."/>
            <person name="Remnant E.J."/>
            <person name="Van Eeckhoven J."/>
            <person name="Graham B."/>
            <person name="Knapp R.A."/>
            <person name="Langford K.W."/>
            <person name="Kronenberg Z."/>
            <person name="Press M.O."/>
            <person name="Eacker S.M."/>
            <person name="Wilson-Rankin E.E."/>
            <person name="Purcell J."/>
            <person name="Lester P.J."/>
            <person name="Dearden P.K."/>
        </authorList>
    </citation>
    <scope>NUCLEOTIDE SEQUENCE</scope>
    <source>
        <strain evidence="2">Marl-1</strain>
    </source>
</reference>
<gene>
    <name evidence="2" type="ORF">HZH66_002378</name>
</gene>
<proteinExistence type="predicted"/>
<dbReference type="InterPro" id="IPR041426">
    <property type="entry name" value="Mos1_HTH"/>
</dbReference>